<protein>
    <submittedName>
        <fullName evidence="1">Uncharacterized protein</fullName>
    </submittedName>
</protein>
<dbReference type="EMBL" id="LAZR01003234">
    <property type="protein sequence ID" value="KKN20520.1"/>
    <property type="molecule type" value="Genomic_DNA"/>
</dbReference>
<comment type="caution">
    <text evidence="1">The sequence shown here is derived from an EMBL/GenBank/DDBJ whole genome shotgun (WGS) entry which is preliminary data.</text>
</comment>
<organism evidence="1">
    <name type="scientific">marine sediment metagenome</name>
    <dbReference type="NCBI Taxonomy" id="412755"/>
    <lineage>
        <taxon>unclassified sequences</taxon>
        <taxon>metagenomes</taxon>
        <taxon>ecological metagenomes</taxon>
    </lineage>
</organism>
<reference evidence="1" key="1">
    <citation type="journal article" date="2015" name="Nature">
        <title>Complex archaea that bridge the gap between prokaryotes and eukaryotes.</title>
        <authorList>
            <person name="Spang A."/>
            <person name="Saw J.H."/>
            <person name="Jorgensen S.L."/>
            <person name="Zaremba-Niedzwiedzka K."/>
            <person name="Martijn J."/>
            <person name="Lind A.E."/>
            <person name="van Eijk R."/>
            <person name="Schleper C."/>
            <person name="Guy L."/>
            <person name="Ettema T.J."/>
        </authorList>
    </citation>
    <scope>NUCLEOTIDE SEQUENCE</scope>
</reference>
<sequence length="59" mass="6848">MQENCSWCDQQTPNLQTAKIAVDTCNHDHAGFEAEITPLCKKCEHELREYETAWELLSH</sequence>
<evidence type="ECO:0000313" key="1">
    <source>
        <dbReference type="EMBL" id="KKN20520.1"/>
    </source>
</evidence>
<name>A0A0F9NLW7_9ZZZZ</name>
<proteinExistence type="predicted"/>
<accession>A0A0F9NLW7</accession>
<gene>
    <name evidence="1" type="ORF">LCGC14_0934660</name>
</gene>
<dbReference type="AlphaFoldDB" id="A0A0F9NLW7"/>